<evidence type="ECO:0000313" key="2">
    <source>
        <dbReference type="EMBL" id="OGC16682.1"/>
    </source>
</evidence>
<evidence type="ECO:0000259" key="1">
    <source>
        <dbReference type="Pfam" id="PF00535"/>
    </source>
</evidence>
<dbReference type="Pfam" id="PF00535">
    <property type="entry name" value="Glycos_transf_2"/>
    <property type="match status" value="1"/>
</dbReference>
<feature type="domain" description="Glycosyltransferase 2-like" evidence="1">
    <location>
        <begin position="4"/>
        <end position="160"/>
    </location>
</feature>
<dbReference type="SUPFAM" id="SSF53448">
    <property type="entry name" value="Nucleotide-diphospho-sugar transferases"/>
    <property type="match status" value="1"/>
</dbReference>
<gene>
    <name evidence="2" type="ORF">A2290_03675</name>
</gene>
<sequence>MKLSIIIPVFNEKKTLEEILNRVLAVNIEKEILIVDDFSTDGTRDLYPLFQSDEIKVILQKKNQGKGSAVKTGIAAANGDYIIIQDADLEYDPQDYKKLLNPIIQGKAKVVYGSRFLGEHKFSSFAHFIGNKVLTVITNILYGIKITDMETCYKLIPTDLAKTLDIKSKKFDMEPEITAKISKKGYKILEVPISYKGRAFDEGKKISWKDAFSAIWTLVKYKFTKI</sequence>
<dbReference type="CDD" id="cd04179">
    <property type="entry name" value="DPM_DPG-synthase_like"/>
    <property type="match status" value="1"/>
</dbReference>
<dbReference type="AlphaFoldDB" id="A0A1F4S8D3"/>
<protein>
    <submittedName>
        <fullName evidence="2">Glycosyl transferase</fullName>
    </submittedName>
</protein>
<dbReference type="GO" id="GO:0016740">
    <property type="term" value="F:transferase activity"/>
    <property type="evidence" value="ECO:0007669"/>
    <property type="project" value="UniProtKB-KW"/>
</dbReference>
<keyword evidence="2" id="KW-0808">Transferase</keyword>
<dbReference type="InterPro" id="IPR050256">
    <property type="entry name" value="Glycosyltransferase_2"/>
</dbReference>
<dbReference type="EMBL" id="MEUA01000005">
    <property type="protein sequence ID" value="OGC16682.1"/>
    <property type="molecule type" value="Genomic_DNA"/>
</dbReference>
<proteinExistence type="predicted"/>
<dbReference type="Proteomes" id="UP000177905">
    <property type="component" value="Unassembled WGS sequence"/>
</dbReference>
<evidence type="ECO:0000313" key="3">
    <source>
        <dbReference type="Proteomes" id="UP000177905"/>
    </source>
</evidence>
<reference evidence="2 3" key="1">
    <citation type="journal article" date="2016" name="Nat. Commun.">
        <title>Thousands of microbial genomes shed light on interconnected biogeochemical processes in an aquifer system.</title>
        <authorList>
            <person name="Anantharaman K."/>
            <person name="Brown C.T."/>
            <person name="Hug L.A."/>
            <person name="Sharon I."/>
            <person name="Castelle C.J."/>
            <person name="Probst A.J."/>
            <person name="Thomas B.C."/>
            <person name="Singh A."/>
            <person name="Wilkins M.J."/>
            <person name="Karaoz U."/>
            <person name="Brodie E.L."/>
            <person name="Williams K.H."/>
            <person name="Hubbard S.S."/>
            <person name="Banfield J.F."/>
        </authorList>
    </citation>
    <scope>NUCLEOTIDE SEQUENCE [LARGE SCALE GENOMIC DNA]</scope>
</reference>
<comment type="caution">
    <text evidence="2">The sequence shown here is derived from an EMBL/GenBank/DDBJ whole genome shotgun (WGS) entry which is preliminary data.</text>
</comment>
<organism evidence="2 3">
    <name type="scientific">candidate division WOR-1 bacterium RIFOXYB2_FULL_36_35</name>
    <dbReference type="NCBI Taxonomy" id="1802578"/>
    <lineage>
        <taxon>Bacteria</taxon>
        <taxon>Bacillati</taxon>
        <taxon>Saganbacteria</taxon>
    </lineage>
</organism>
<dbReference type="InterPro" id="IPR001173">
    <property type="entry name" value="Glyco_trans_2-like"/>
</dbReference>
<dbReference type="Gene3D" id="3.90.550.10">
    <property type="entry name" value="Spore Coat Polysaccharide Biosynthesis Protein SpsA, Chain A"/>
    <property type="match status" value="1"/>
</dbReference>
<dbReference type="PANTHER" id="PTHR48090:SF7">
    <property type="entry name" value="RFBJ PROTEIN"/>
    <property type="match status" value="1"/>
</dbReference>
<name>A0A1F4S8D3_UNCSA</name>
<accession>A0A1F4S8D3</accession>
<dbReference type="PANTHER" id="PTHR48090">
    <property type="entry name" value="UNDECAPRENYL-PHOSPHATE 4-DEOXY-4-FORMAMIDO-L-ARABINOSE TRANSFERASE-RELATED"/>
    <property type="match status" value="1"/>
</dbReference>
<dbReference type="InterPro" id="IPR029044">
    <property type="entry name" value="Nucleotide-diphossugar_trans"/>
</dbReference>